<dbReference type="AlphaFoldDB" id="A0AA41C0K4"/>
<evidence type="ECO:0000313" key="2">
    <source>
        <dbReference type="Proteomes" id="UP000743107"/>
    </source>
</evidence>
<comment type="caution">
    <text evidence="1">The sequence shown here is derived from an EMBL/GenBank/DDBJ whole genome shotgun (WGS) entry which is preliminary data.</text>
</comment>
<organism evidence="1 2">
    <name type="scientific">Pediococcus pentosaceus</name>
    <dbReference type="NCBI Taxonomy" id="1255"/>
    <lineage>
        <taxon>Bacteria</taxon>
        <taxon>Bacillati</taxon>
        <taxon>Bacillota</taxon>
        <taxon>Bacilli</taxon>
        <taxon>Lactobacillales</taxon>
        <taxon>Lactobacillaceae</taxon>
        <taxon>Pediococcus</taxon>
    </lineage>
</organism>
<protein>
    <submittedName>
        <fullName evidence="1">Uncharacterized protein</fullName>
    </submittedName>
</protein>
<evidence type="ECO:0000313" key="1">
    <source>
        <dbReference type="EMBL" id="MBF7127600.1"/>
    </source>
</evidence>
<gene>
    <name evidence="1" type="ORF">ITQ97_07265</name>
</gene>
<name>A0AA41C0K4_PEDPE</name>
<accession>A0AA41C0K4</accession>
<reference evidence="1" key="1">
    <citation type="submission" date="2020-11" db="EMBL/GenBank/DDBJ databases">
        <title>Antibiotic susceptibility profiles of Pediococcus pentosaceus from various origins and their implications for the safety assessment of strains with food-technology applications.</title>
        <authorList>
            <person name="Shani N."/>
            <person name="Oberhaensli S."/>
            <person name="Arias E."/>
        </authorList>
    </citation>
    <scope>NUCLEOTIDE SEQUENCE</scope>
    <source>
        <strain evidence="1">FAM 19164</strain>
    </source>
</reference>
<sequence length="70" mass="8470">MKGFEKAQRAYEEELPDYYDAEERTDDELEDDMLEKLEDMTEDDMRELLYSFALDDDISLYARRRTFGLN</sequence>
<proteinExistence type="predicted"/>
<dbReference type="Proteomes" id="UP000743107">
    <property type="component" value="Unassembled WGS sequence"/>
</dbReference>
<dbReference type="RefSeq" id="WP_195751991.1">
    <property type="nucleotide sequence ID" value="NZ_JADOFV010000004.1"/>
</dbReference>
<dbReference type="EMBL" id="JADOFV010000004">
    <property type="protein sequence ID" value="MBF7127600.1"/>
    <property type="molecule type" value="Genomic_DNA"/>
</dbReference>